<reference evidence="2 3" key="1">
    <citation type="submission" date="2024-09" db="EMBL/GenBank/DDBJ databases">
        <title>Floridaenema gen nov. (Aerosakkonemataceae, Aerosakkonematales ord. nov., Cyanobacteria) from benthic tropical and subtropical fresh waters, with the description of four new species.</title>
        <authorList>
            <person name="Moretto J.A."/>
            <person name="Berthold D.E."/>
            <person name="Lefler F.W."/>
            <person name="Huang I.-S."/>
            <person name="Laughinghouse H. IV."/>
        </authorList>
    </citation>
    <scope>NUCLEOTIDE SEQUENCE [LARGE SCALE GENOMIC DNA]</scope>
    <source>
        <strain evidence="2 3">BLCC-F46</strain>
    </source>
</reference>
<dbReference type="InterPro" id="IPR038296">
    <property type="entry name" value="ParD_sf"/>
</dbReference>
<protein>
    <submittedName>
        <fullName evidence="2">Type II toxin-antitoxin system ParD family antitoxin</fullName>
    </submittedName>
</protein>
<comment type="caution">
    <text evidence="2">The sequence shown here is derived from an EMBL/GenBank/DDBJ whole genome shotgun (WGS) entry which is preliminary data.</text>
</comment>
<dbReference type="Proteomes" id="UP001576774">
    <property type="component" value="Unassembled WGS sequence"/>
</dbReference>
<name>A0ABV4XBT3_9CYAN</name>
<dbReference type="CDD" id="cd22231">
    <property type="entry name" value="RHH_NikR_HicB-like"/>
    <property type="match status" value="1"/>
</dbReference>
<proteinExistence type="predicted"/>
<dbReference type="Gene3D" id="6.10.10.120">
    <property type="entry name" value="Antitoxin ParD1-like"/>
    <property type="match status" value="1"/>
</dbReference>
<evidence type="ECO:0000313" key="3">
    <source>
        <dbReference type="Proteomes" id="UP001576774"/>
    </source>
</evidence>
<sequence length="76" mass="8752">MQMQIENLSISLPVSLVDFIEKYKTSHQYQSSSQVIQAALELLQNQELEEAYRQASEEIDSDWDITIGDGLTDETW</sequence>
<dbReference type="RefSeq" id="WP_413273276.1">
    <property type="nucleotide sequence ID" value="NZ_JBHFNQ010000200.1"/>
</dbReference>
<dbReference type="SUPFAM" id="SSF47598">
    <property type="entry name" value="Ribbon-helix-helix"/>
    <property type="match status" value="1"/>
</dbReference>
<evidence type="ECO:0000256" key="1">
    <source>
        <dbReference type="ARBA" id="ARBA00022649"/>
    </source>
</evidence>
<dbReference type="InterPro" id="IPR010985">
    <property type="entry name" value="Ribbon_hlx_hlx"/>
</dbReference>
<evidence type="ECO:0000313" key="2">
    <source>
        <dbReference type="EMBL" id="MFB2880254.1"/>
    </source>
</evidence>
<dbReference type="EMBL" id="JBHFNQ010000200">
    <property type="protein sequence ID" value="MFB2880254.1"/>
    <property type="molecule type" value="Genomic_DNA"/>
</dbReference>
<organism evidence="2 3">
    <name type="scientific">Floridaenema aerugineum BLCC-F46</name>
    <dbReference type="NCBI Taxonomy" id="3153654"/>
    <lineage>
        <taxon>Bacteria</taxon>
        <taxon>Bacillati</taxon>
        <taxon>Cyanobacteriota</taxon>
        <taxon>Cyanophyceae</taxon>
        <taxon>Oscillatoriophycideae</taxon>
        <taxon>Aerosakkonematales</taxon>
        <taxon>Aerosakkonemataceae</taxon>
        <taxon>Floridanema</taxon>
        <taxon>Floridanema aerugineum</taxon>
    </lineage>
</organism>
<dbReference type="Pfam" id="PF03693">
    <property type="entry name" value="ParD_antitoxin"/>
    <property type="match status" value="1"/>
</dbReference>
<gene>
    <name evidence="2" type="ORF">ACE1CC_25690</name>
</gene>
<accession>A0ABV4XBT3</accession>
<keyword evidence="3" id="KW-1185">Reference proteome</keyword>
<dbReference type="InterPro" id="IPR022789">
    <property type="entry name" value="ParD"/>
</dbReference>
<keyword evidence="1" id="KW-1277">Toxin-antitoxin system</keyword>